<dbReference type="Pfam" id="PF07734">
    <property type="entry name" value="FBA_1"/>
    <property type="match status" value="1"/>
</dbReference>
<dbReference type="AlphaFoldDB" id="A0A6D2J602"/>
<dbReference type="Pfam" id="PF00646">
    <property type="entry name" value="F-box"/>
    <property type="match status" value="1"/>
</dbReference>
<dbReference type="SUPFAM" id="SSF81383">
    <property type="entry name" value="F-box domain"/>
    <property type="match status" value="1"/>
</dbReference>
<dbReference type="PANTHER" id="PTHR31672">
    <property type="entry name" value="BNACNNG10540D PROTEIN"/>
    <property type="match status" value="1"/>
</dbReference>
<feature type="domain" description="F-box" evidence="1">
    <location>
        <begin position="39"/>
        <end position="79"/>
    </location>
</feature>
<evidence type="ECO:0000259" key="1">
    <source>
        <dbReference type="SMART" id="SM00256"/>
    </source>
</evidence>
<dbReference type="InterPro" id="IPR036047">
    <property type="entry name" value="F-box-like_dom_sf"/>
</dbReference>
<dbReference type="SMART" id="SM00256">
    <property type="entry name" value="FBOX"/>
    <property type="match status" value="1"/>
</dbReference>
<dbReference type="InterPro" id="IPR006527">
    <property type="entry name" value="F-box-assoc_dom_typ1"/>
</dbReference>
<reference evidence="2" key="1">
    <citation type="submission" date="2020-01" db="EMBL/GenBank/DDBJ databases">
        <authorList>
            <person name="Mishra B."/>
        </authorList>
    </citation>
    <scope>NUCLEOTIDE SEQUENCE [LARGE SCALE GENOMIC DNA]</scope>
</reference>
<name>A0A6D2J602_9BRAS</name>
<dbReference type="InterPro" id="IPR050796">
    <property type="entry name" value="SCF_F-box_component"/>
</dbReference>
<protein>
    <recommendedName>
        <fullName evidence="1">F-box domain-containing protein</fullName>
    </recommendedName>
</protein>
<evidence type="ECO:0000313" key="2">
    <source>
        <dbReference type="EMBL" id="CAA7038545.1"/>
    </source>
</evidence>
<dbReference type="PANTHER" id="PTHR31672:SF13">
    <property type="entry name" value="F-BOX PROTEIN CPR30-LIKE"/>
    <property type="match status" value="1"/>
</dbReference>
<evidence type="ECO:0000313" key="3">
    <source>
        <dbReference type="Proteomes" id="UP000467841"/>
    </source>
</evidence>
<organism evidence="2 3">
    <name type="scientific">Microthlaspi erraticum</name>
    <dbReference type="NCBI Taxonomy" id="1685480"/>
    <lineage>
        <taxon>Eukaryota</taxon>
        <taxon>Viridiplantae</taxon>
        <taxon>Streptophyta</taxon>
        <taxon>Embryophyta</taxon>
        <taxon>Tracheophyta</taxon>
        <taxon>Spermatophyta</taxon>
        <taxon>Magnoliopsida</taxon>
        <taxon>eudicotyledons</taxon>
        <taxon>Gunneridae</taxon>
        <taxon>Pentapetalae</taxon>
        <taxon>rosids</taxon>
        <taxon>malvids</taxon>
        <taxon>Brassicales</taxon>
        <taxon>Brassicaceae</taxon>
        <taxon>Coluteocarpeae</taxon>
        <taxon>Microthlaspi</taxon>
    </lineage>
</organism>
<gene>
    <name evidence="2" type="ORF">MERR_LOCUS25780</name>
</gene>
<dbReference type="InterPro" id="IPR017451">
    <property type="entry name" value="F-box-assoc_interact_dom"/>
</dbReference>
<accession>A0A6D2J602</accession>
<sequence>MIGPASARVVWGFSRLQIGRRDTTENILSDIIDPMLSDLTRDLAEEVLIRLPVTSNRAVRSVCKKWNSLSKGRGFTKKHLARAKAAAARESMVVMRISHRLYLMSINLHKGVDACINRQGKLISLDDLNRVDIYQVYHCDGLLLCVTIDETRLVVWNPYTGQNRWFKLLPDSYGICRYNYAIGYDEISKSRRKYKVLRFGLTCHENVRCEVYYINPSKDDTTMPITINTEWDIEFYARGASLNGNTYWFAQQLLPHPVDISEVPDYLICYDFTTERFGQPLSLPFHSYAEDTVSLSSVRDEQLAVLYQHQFTLRMEIWITTKIDPQVVSWSKFYMLAVDMEPLIGQHQFDVAFASFFVDEEKKVAVVLDLARPDSGSSLERVAYIVGEDGYFKKEDLKGGGSDKIYHGPHVCSFVPSLAQIKPGGKRKKSHFVKYP</sequence>
<keyword evidence="3" id="KW-1185">Reference proteome</keyword>
<dbReference type="NCBIfam" id="TIGR01640">
    <property type="entry name" value="F_box_assoc_1"/>
    <property type="match status" value="1"/>
</dbReference>
<proteinExistence type="predicted"/>
<dbReference type="Proteomes" id="UP000467841">
    <property type="component" value="Unassembled WGS sequence"/>
</dbReference>
<dbReference type="InterPro" id="IPR001810">
    <property type="entry name" value="F-box_dom"/>
</dbReference>
<dbReference type="OrthoDB" id="1106087at2759"/>
<comment type="caution">
    <text evidence="2">The sequence shown here is derived from an EMBL/GenBank/DDBJ whole genome shotgun (WGS) entry which is preliminary data.</text>
</comment>
<dbReference type="EMBL" id="CACVBM020001196">
    <property type="protein sequence ID" value="CAA7038545.1"/>
    <property type="molecule type" value="Genomic_DNA"/>
</dbReference>